<accession>A0ABT4UW44</accession>
<dbReference type="Pfam" id="PF01774">
    <property type="entry name" value="UreD"/>
    <property type="match status" value="1"/>
</dbReference>
<dbReference type="PANTHER" id="PTHR33643">
    <property type="entry name" value="UREASE ACCESSORY PROTEIN D"/>
    <property type="match status" value="1"/>
</dbReference>
<evidence type="ECO:0000256" key="3">
    <source>
        <dbReference type="HAMAP-Rule" id="MF_01384"/>
    </source>
</evidence>
<dbReference type="HAMAP" id="MF_01384">
    <property type="entry name" value="UreD"/>
    <property type="match status" value="1"/>
</dbReference>
<dbReference type="RefSeq" id="WP_270948497.1">
    <property type="nucleotide sequence ID" value="NZ_JAQGLA010000012.1"/>
</dbReference>
<sequence>MRASALLRVELGHGGRSVVRELRSQSPMTMVPRRAATTSADGTAVVHLVGSAATPVGGDVVDLHVHVGPGARLLLRGTAATVALPGQHSGHSRSTVHIEVADGGTVEYLPEATVISSRADHQAEMTIALGEGARARCRETLVLGRYGERSGRLATTTHVLRGGTPLLRQRLDIGDERLTASVGYLAGARVLATETVVWEHDPVVPSSGDWWSLAPLAAGGAMATAVGDDAVIAERRLAEAVSHHPDAKELEVRSW</sequence>
<dbReference type="InterPro" id="IPR002669">
    <property type="entry name" value="UreD"/>
</dbReference>
<comment type="caution">
    <text evidence="4">The sequence shown here is derived from an EMBL/GenBank/DDBJ whole genome shotgun (WGS) entry which is preliminary data.</text>
</comment>
<evidence type="ECO:0000256" key="2">
    <source>
        <dbReference type="ARBA" id="ARBA00023186"/>
    </source>
</evidence>
<evidence type="ECO:0000313" key="5">
    <source>
        <dbReference type="Proteomes" id="UP001210380"/>
    </source>
</evidence>
<keyword evidence="3" id="KW-0963">Cytoplasm</keyword>
<keyword evidence="5" id="KW-1185">Reference proteome</keyword>
<name>A0ABT4UW44_9PSEU</name>
<gene>
    <name evidence="3" type="primary">ureD</name>
    <name evidence="4" type="ORF">OU415_10765</name>
</gene>
<keyword evidence="2 3" id="KW-0143">Chaperone</keyword>
<dbReference type="EMBL" id="JAQGLA010000012">
    <property type="protein sequence ID" value="MDA3625920.1"/>
    <property type="molecule type" value="Genomic_DNA"/>
</dbReference>
<evidence type="ECO:0000313" key="4">
    <source>
        <dbReference type="EMBL" id="MDA3625920.1"/>
    </source>
</evidence>
<evidence type="ECO:0000256" key="1">
    <source>
        <dbReference type="ARBA" id="ARBA00007177"/>
    </source>
</evidence>
<dbReference type="Proteomes" id="UP001210380">
    <property type="component" value="Unassembled WGS sequence"/>
</dbReference>
<dbReference type="PANTHER" id="PTHR33643:SF1">
    <property type="entry name" value="UREASE ACCESSORY PROTEIN D"/>
    <property type="match status" value="1"/>
</dbReference>
<reference evidence="4 5" key="1">
    <citation type="submission" date="2022-11" db="EMBL/GenBank/DDBJ databases">
        <title>Draft genome sequence of Saccharopolyspora sp. WRP15-2 isolated from rhizosphere soils of wild rice in Thailand.</title>
        <authorList>
            <person name="Duangmal K."/>
            <person name="Kammanee S."/>
            <person name="Muangham S."/>
        </authorList>
    </citation>
    <scope>NUCLEOTIDE SEQUENCE [LARGE SCALE GENOMIC DNA]</scope>
    <source>
        <strain evidence="4 5">WRP15-2</strain>
    </source>
</reference>
<protein>
    <recommendedName>
        <fullName evidence="3">Urease accessory protein UreD</fullName>
    </recommendedName>
</protein>
<comment type="function">
    <text evidence="3">Required for maturation of urease via the functional incorporation of the urease nickel metallocenter.</text>
</comment>
<comment type="similarity">
    <text evidence="1 3">Belongs to the UreD family.</text>
</comment>
<comment type="subunit">
    <text evidence="3">UreD, UreF and UreG form a complex that acts as a GTP-hydrolysis-dependent molecular chaperone, activating the urease apoprotein by helping to assemble the nickel containing metallocenter of UreC. The UreE protein probably delivers the nickel.</text>
</comment>
<proteinExistence type="inferred from homology"/>
<keyword evidence="3" id="KW-0996">Nickel insertion</keyword>
<organism evidence="4 5">
    <name type="scientific">Saccharopolyspora oryzae</name>
    <dbReference type="NCBI Taxonomy" id="2997343"/>
    <lineage>
        <taxon>Bacteria</taxon>
        <taxon>Bacillati</taxon>
        <taxon>Actinomycetota</taxon>
        <taxon>Actinomycetes</taxon>
        <taxon>Pseudonocardiales</taxon>
        <taxon>Pseudonocardiaceae</taxon>
        <taxon>Saccharopolyspora</taxon>
    </lineage>
</organism>
<comment type="subcellular location">
    <subcellularLocation>
        <location evidence="3">Cytoplasm</location>
    </subcellularLocation>
</comment>